<name>A0A327Z5A2_9ACTN</name>
<dbReference type="GO" id="GO:0022857">
    <property type="term" value="F:transmembrane transporter activity"/>
    <property type="evidence" value="ECO:0007669"/>
    <property type="project" value="InterPro"/>
</dbReference>
<feature type="compositionally biased region" description="Low complexity" evidence="7">
    <location>
        <begin position="599"/>
        <end position="621"/>
    </location>
</feature>
<dbReference type="Proteomes" id="UP000249341">
    <property type="component" value="Unassembled WGS sequence"/>
</dbReference>
<dbReference type="InterPro" id="IPR038377">
    <property type="entry name" value="Na/Glc_symporter_sf"/>
</dbReference>
<reference evidence="9 10" key="1">
    <citation type="submission" date="2018-06" db="EMBL/GenBank/DDBJ databases">
        <title>Genomic Encyclopedia of Type Strains, Phase III (KMG-III): the genomes of soil and plant-associated and newly described type strains.</title>
        <authorList>
            <person name="Whitman W."/>
        </authorList>
    </citation>
    <scope>NUCLEOTIDE SEQUENCE [LARGE SCALE GENOMIC DNA]</scope>
    <source>
        <strain evidence="9 10">CGMCC 4.7090</strain>
    </source>
</reference>
<dbReference type="PROSITE" id="PS50283">
    <property type="entry name" value="NA_SOLUT_SYMP_3"/>
    <property type="match status" value="1"/>
</dbReference>
<dbReference type="Gene3D" id="1.20.1730.10">
    <property type="entry name" value="Sodium/glucose cotransporter"/>
    <property type="match status" value="1"/>
</dbReference>
<feature type="transmembrane region" description="Helical" evidence="8">
    <location>
        <begin position="240"/>
        <end position="265"/>
    </location>
</feature>
<feature type="transmembrane region" description="Helical" evidence="8">
    <location>
        <begin position="397"/>
        <end position="419"/>
    </location>
</feature>
<evidence type="ECO:0000256" key="4">
    <source>
        <dbReference type="ARBA" id="ARBA00022692"/>
    </source>
</evidence>
<feature type="transmembrane region" description="Helical" evidence="8">
    <location>
        <begin position="119"/>
        <end position="142"/>
    </location>
</feature>
<feature type="region of interest" description="Disordered" evidence="7">
    <location>
        <begin position="534"/>
        <end position="643"/>
    </location>
</feature>
<protein>
    <submittedName>
        <fullName evidence="9">SSS family solute:Na+ symporter</fullName>
    </submittedName>
</protein>
<evidence type="ECO:0000313" key="10">
    <source>
        <dbReference type="Proteomes" id="UP000249341"/>
    </source>
</evidence>
<feature type="transmembrane region" description="Helical" evidence="8">
    <location>
        <begin position="327"/>
        <end position="351"/>
    </location>
</feature>
<feature type="transmembrane region" description="Helical" evidence="8">
    <location>
        <begin position="426"/>
        <end position="444"/>
    </location>
</feature>
<evidence type="ECO:0000256" key="7">
    <source>
        <dbReference type="SAM" id="MobiDB-lite"/>
    </source>
</evidence>
<gene>
    <name evidence="9" type="ORF">B0I29_117231</name>
</gene>
<comment type="caution">
    <text evidence="9">The sequence shown here is derived from an EMBL/GenBank/DDBJ whole genome shotgun (WGS) entry which is preliminary data.</text>
</comment>
<feature type="transmembrane region" description="Helical" evidence="8">
    <location>
        <begin position="372"/>
        <end position="391"/>
    </location>
</feature>
<organism evidence="9 10">
    <name type="scientific">Actinoplanes lutulentus</name>
    <dbReference type="NCBI Taxonomy" id="1287878"/>
    <lineage>
        <taxon>Bacteria</taxon>
        <taxon>Bacillati</taxon>
        <taxon>Actinomycetota</taxon>
        <taxon>Actinomycetes</taxon>
        <taxon>Micromonosporales</taxon>
        <taxon>Micromonosporaceae</taxon>
        <taxon>Actinoplanes</taxon>
    </lineage>
</organism>
<dbReference type="PANTHER" id="PTHR48086:SF8">
    <property type="entry name" value="MONOCARBOXYLIC ACID PERMEASE"/>
    <property type="match status" value="1"/>
</dbReference>
<comment type="subcellular location">
    <subcellularLocation>
        <location evidence="1">Membrane</location>
        <topology evidence="1">Multi-pass membrane protein</topology>
    </subcellularLocation>
</comment>
<proteinExistence type="inferred from homology"/>
<evidence type="ECO:0000256" key="6">
    <source>
        <dbReference type="ARBA" id="ARBA00023136"/>
    </source>
</evidence>
<evidence type="ECO:0000313" key="9">
    <source>
        <dbReference type="EMBL" id="RAK29905.1"/>
    </source>
</evidence>
<dbReference type="AlphaFoldDB" id="A0A327Z5A2"/>
<feature type="transmembrane region" description="Helical" evidence="8">
    <location>
        <begin position="6"/>
        <end position="26"/>
    </location>
</feature>
<dbReference type="InterPro" id="IPR050277">
    <property type="entry name" value="Sodium:Solute_Symporter"/>
</dbReference>
<comment type="similarity">
    <text evidence="2">Belongs to the sodium:solute symporter (SSF) (TC 2.A.21) family.</text>
</comment>
<evidence type="ECO:0000256" key="2">
    <source>
        <dbReference type="ARBA" id="ARBA00006434"/>
    </source>
</evidence>
<feature type="transmembrane region" description="Helical" evidence="8">
    <location>
        <begin position="473"/>
        <end position="494"/>
    </location>
</feature>
<dbReference type="PANTHER" id="PTHR48086">
    <property type="entry name" value="SODIUM/PROLINE SYMPORTER-RELATED"/>
    <property type="match status" value="1"/>
</dbReference>
<feature type="transmembrane region" description="Helical" evidence="8">
    <location>
        <begin position="47"/>
        <end position="72"/>
    </location>
</feature>
<feature type="transmembrane region" description="Helical" evidence="8">
    <location>
        <begin position="78"/>
        <end position="98"/>
    </location>
</feature>
<feature type="transmembrane region" description="Helical" evidence="8">
    <location>
        <begin position="277"/>
        <end position="297"/>
    </location>
</feature>
<evidence type="ECO:0000256" key="5">
    <source>
        <dbReference type="ARBA" id="ARBA00022989"/>
    </source>
</evidence>
<evidence type="ECO:0000256" key="8">
    <source>
        <dbReference type="SAM" id="Phobius"/>
    </source>
</evidence>
<keyword evidence="5 8" id="KW-1133">Transmembrane helix</keyword>
<feature type="transmembrane region" description="Helical" evidence="8">
    <location>
        <begin position="192"/>
        <end position="211"/>
    </location>
</feature>
<evidence type="ECO:0000256" key="3">
    <source>
        <dbReference type="ARBA" id="ARBA00022448"/>
    </source>
</evidence>
<evidence type="ECO:0000256" key="1">
    <source>
        <dbReference type="ARBA" id="ARBA00004141"/>
    </source>
</evidence>
<keyword evidence="6 8" id="KW-0472">Membrane</keyword>
<keyword evidence="10" id="KW-1185">Reference proteome</keyword>
<keyword evidence="3" id="KW-0813">Transport</keyword>
<keyword evidence="4 8" id="KW-0812">Transmembrane</keyword>
<dbReference type="CDD" id="cd10322">
    <property type="entry name" value="SLC5sbd"/>
    <property type="match status" value="1"/>
</dbReference>
<dbReference type="GO" id="GO:0005886">
    <property type="term" value="C:plasma membrane"/>
    <property type="evidence" value="ECO:0007669"/>
    <property type="project" value="TreeGrafter"/>
</dbReference>
<accession>A0A327Z5A2</accession>
<feature type="transmembrane region" description="Helical" evidence="8">
    <location>
        <begin position="162"/>
        <end position="180"/>
    </location>
</feature>
<dbReference type="InterPro" id="IPR001734">
    <property type="entry name" value="Na/solute_symporter"/>
</dbReference>
<dbReference type="EMBL" id="QLMJ01000017">
    <property type="protein sequence ID" value="RAK29905.1"/>
    <property type="molecule type" value="Genomic_DNA"/>
</dbReference>
<sequence>MSDRHVEVGVFLALMAVVVVLGFGAARWRASEDPQTLEEWGVGGRSFGNWVTWFLIGGSMYSAYTFIAVPALTYGVGAIGYFAVPFAIVTTPLTFLFTTRAWSVARRHGFVTHSEFASARFGSPGLGAAVAVTGILATMPYVAVQLLALQAVLRTVGFGGEWPMLAAVAVVSICTFRSGLRAPALLSVVKDILMAWMLLTAVLMVAMYGGWDRTFRVAGEHFAATPSPADGLLLPQVGHLGFLTLVIGSALAVFAYPHALVGMLAAKDRATVRRNAAALPVYCIALALMALLGFFALSRGVTPVDGDLNTVIPRLIHEYFPSWSAGIAYAGLSVAALIPAAVMSIAAANAFTRSLFRPYLRPDATPATEARVSRWVSLIVKFGAAALILAVDPAYSVELQLIGGVVILQTIPAVFIGLLTGWFHRVGLIAGLLAGLGVGVGMLYDIPRADGTGHFGGSSWSVSFLGFGPGTTVYVGVVALAVNLVVAVGLTLVLRASGVAAGVDATHPDDYLADAGDAKLKRLDGLIDGLPRKPLSVDGRGAHTAGAVRTREAEPALRSGSAAPESLSQSGPGPGSGSGSVPSVPVPRDAEGFPRELGAFSREASSFSRDSSWLPPDSGWPPRGGSGRPPGDEPDDIRATTTR</sequence>